<evidence type="ECO:0000256" key="1">
    <source>
        <dbReference type="SAM" id="MobiDB-lite"/>
    </source>
</evidence>
<dbReference type="RefSeq" id="XP_056771015.1">
    <property type="nucleotide sequence ID" value="XM_056906908.1"/>
</dbReference>
<dbReference type="EMBL" id="JAPVEA010000002">
    <property type="protein sequence ID" value="KAJ5461973.1"/>
    <property type="molecule type" value="Genomic_DNA"/>
</dbReference>
<feature type="region of interest" description="Disordered" evidence="1">
    <location>
        <begin position="338"/>
        <end position="362"/>
    </location>
</feature>
<sequence length="362" mass="38561">MATLTMTPPTRQPFASLDTPTMRPLMRSKLNRQNQQNGMTLSAKNSIFMDNAENIDPNTLSLSGKRKRTLEEDDDVTKSAAKPLKTSRMALSVRDINFSPRLATPSKLSLSTPKSAPVLKPAGRSPPPKSISSSRRSTITKARPEPSKRGGVARPFSLATALSHGKAKAVTTTTTSTPAKPKGPTSWFFDIHVDSEQEEMTNLMQHSTGVLDISDDESKTSTADDRGKENVPPAELGIDLPRPREVTALVAAAAALKASKMDEDRAPLGELNAADYYPEDCNAFSFAVVYDEEDEGENGVVSKKISPPSGSPSQAFCLSPVITTSIASVLEAVVPAEKTSETANARDGVDATSTSSADAALD</sequence>
<dbReference type="AlphaFoldDB" id="A0AAD6CGP0"/>
<keyword evidence="3" id="KW-1185">Reference proteome</keyword>
<feature type="region of interest" description="Disordered" evidence="1">
    <location>
        <begin position="54"/>
        <end position="83"/>
    </location>
</feature>
<name>A0AAD6CGP0_9EURO</name>
<dbReference type="Proteomes" id="UP001213681">
    <property type="component" value="Unassembled WGS sequence"/>
</dbReference>
<organism evidence="2 3">
    <name type="scientific">Penicillium daleae</name>
    <dbReference type="NCBI Taxonomy" id="63821"/>
    <lineage>
        <taxon>Eukaryota</taxon>
        <taxon>Fungi</taxon>
        <taxon>Dikarya</taxon>
        <taxon>Ascomycota</taxon>
        <taxon>Pezizomycotina</taxon>
        <taxon>Eurotiomycetes</taxon>
        <taxon>Eurotiomycetidae</taxon>
        <taxon>Eurotiales</taxon>
        <taxon>Aspergillaceae</taxon>
        <taxon>Penicillium</taxon>
    </lineage>
</organism>
<evidence type="ECO:0000313" key="2">
    <source>
        <dbReference type="EMBL" id="KAJ5461973.1"/>
    </source>
</evidence>
<comment type="caution">
    <text evidence="2">The sequence shown here is derived from an EMBL/GenBank/DDBJ whole genome shotgun (WGS) entry which is preliminary data.</text>
</comment>
<feature type="compositionally biased region" description="Low complexity" evidence="1">
    <location>
        <begin position="130"/>
        <end position="141"/>
    </location>
</feature>
<accession>A0AAD6CGP0</accession>
<proteinExistence type="predicted"/>
<feature type="compositionally biased region" description="Low complexity" evidence="1">
    <location>
        <begin position="350"/>
        <end position="362"/>
    </location>
</feature>
<protein>
    <submittedName>
        <fullName evidence="2">Uncharacterized protein</fullName>
    </submittedName>
</protein>
<gene>
    <name evidence="2" type="ORF">N7458_003525</name>
</gene>
<dbReference type="GeneID" id="81597151"/>
<reference evidence="2" key="1">
    <citation type="submission" date="2022-12" db="EMBL/GenBank/DDBJ databases">
        <authorList>
            <person name="Petersen C."/>
        </authorList>
    </citation>
    <scope>NUCLEOTIDE SEQUENCE</scope>
    <source>
        <strain evidence="2">IBT 16125</strain>
    </source>
</reference>
<reference evidence="2" key="2">
    <citation type="journal article" date="2023" name="IMA Fungus">
        <title>Comparative genomic study of the Penicillium genus elucidates a diverse pangenome and 15 lateral gene transfer events.</title>
        <authorList>
            <person name="Petersen C."/>
            <person name="Sorensen T."/>
            <person name="Nielsen M.R."/>
            <person name="Sondergaard T.E."/>
            <person name="Sorensen J.L."/>
            <person name="Fitzpatrick D.A."/>
            <person name="Frisvad J.C."/>
            <person name="Nielsen K.L."/>
        </authorList>
    </citation>
    <scope>NUCLEOTIDE SEQUENCE</scope>
    <source>
        <strain evidence="2">IBT 16125</strain>
    </source>
</reference>
<evidence type="ECO:0000313" key="3">
    <source>
        <dbReference type="Proteomes" id="UP001213681"/>
    </source>
</evidence>
<feature type="region of interest" description="Disordered" evidence="1">
    <location>
        <begin position="212"/>
        <end position="239"/>
    </location>
</feature>
<feature type="compositionally biased region" description="Basic and acidic residues" evidence="1">
    <location>
        <begin position="216"/>
        <end position="229"/>
    </location>
</feature>
<feature type="region of interest" description="Disordered" evidence="1">
    <location>
        <begin position="103"/>
        <end position="153"/>
    </location>
</feature>